<protein>
    <recommendedName>
        <fullName evidence="2">Xylanolytic transcriptional activator regulatory domain-containing protein</fullName>
    </recommendedName>
</protein>
<keyword evidence="4" id="KW-1185">Reference proteome</keyword>
<dbReference type="AlphaFoldDB" id="A0A9N9UNC6"/>
<name>A0A9N9UNC6_9HYPO</name>
<reference evidence="4" key="1">
    <citation type="submission" date="2019-06" db="EMBL/GenBank/DDBJ databases">
        <authorList>
            <person name="Broberg M."/>
        </authorList>
    </citation>
    <scope>NUCLEOTIDE SEQUENCE [LARGE SCALE GENOMIC DNA]</scope>
</reference>
<dbReference type="PANTHER" id="PTHR47785">
    <property type="entry name" value="ZN(II)2CYS6 TRANSCRIPTION FACTOR (EUROFUNG)-RELATED-RELATED"/>
    <property type="match status" value="1"/>
</dbReference>
<feature type="domain" description="Xylanolytic transcriptional activator regulatory" evidence="2">
    <location>
        <begin position="139"/>
        <end position="266"/>
    </location>
</feature>
<dbReference type="CDD" id="cd12148">
    <property type="entry name" value="fungal_TF_MHR"/>
    <property type="match status" value="1"/>
</dbReference>
<dbReference type="InterPro" id="IPR007219">
    <property type="entry name" value="XnlR_reg_dom"/>
</dbReference>
<organism evidence="3 4">
    <name type="scientific">Clonostachys byssicola</name>
    <dbReference type="NCBI Taxonomy" id="160290"/>
    <lineage>
        <taxon>Eukaryota</taxon>
        <taxon>Fungi</taxon>
        <taxon>Dikarya</taxon>
        <taxon>Ascomycota</taxon>
        <taxon>Pezizomycotina</taxon>
        <taxon>Sordariomycetes</taxon>
        <taxon>Hypocreomycetidae</taxon>
        <taxon>Hypocreales</taxon>
        <taxon>Bionectriaceae</taxon>
        <taxon>Clonostachys</taxon>
    </lineage>
</organism>
<proteinExistence type="predicted"/>
<evidence type="ECO:0000259" key="2">
    <source>
        <dbReference type="Pfam" id="PF04082"/>
    </source>
</evidence>
<dbReference type="GO" id="GO:0008270">
    <property type="term" value="F:zinc ion binding"/>
    <property type="evidence" value="ECO:0007669"/>
    <property type="project" value="InterPro"/>
</dbReference>
<evidence type="ECO:0000313" key="4">
    <source>
        <dbReference type="Proteomes" id="UP000754883"/>
    </source>
</evidence>
<accession>A0A9N9UNC6</accession>
<evidence type="ECO:0000256" key="1">
    <source>
        <dbReference type="ARBA" id="ARBA00023242"/>
    </source>
</evidence>
<comment type="caution">
    <text evidence="3">The sequence shown here is derived from an EMBL/GenBank/DDBJ whole genome shotgun (WGS) entry which is preliminary data.</text>
</comment>
<keyword evidence="1" id="KW-0539">Nucleus</keyword>
<sequence length="478" mass="53688">MSPPLSHPALNTELKDNNTWLLNSLSSLNDPVDLFPINQNLSGNFSFDDQSLKWTSSIAPSSGQTEDDEPLTIPIGHLTPTSSLFTLEPIRRLVGDYPEDYFLQIEEARYFQPATFAGILAEGLASLDIDRSDSETYMSAFLLHVHPQFPIVDPDSFTTLYRRVMNDGDHSDDLDDLDVALCLVIMALGKLISNRQACSPGHCSRDDGSDYFALAYNILTSRCISTFGFNLSLASGLVHSAIYMCYLERPLHAWRFTHMASTQVQMMLPSDSLAEFHLPRSGIELIIDNMPFPQFSSSGDHDGLNFLAICSIRRLLNRIHRAIYAKQPSKGTQSMGIGANSGWTLQQPSVFFSVEALGSVCAELDRQLDAWYESLPIDIRPDLSETVPVNSHDGWLRLRYWSAKHIICRPCLVYATELTDHAHLPAYVLENSEKCVESCRNYIHTASIILTERTQWTFMTIQGLVIGRDEIIKFCSKY</sequence>
<evidence type="ECO:0000313" key="3">
    <source>
        <dbReference type="EMBL" id="CAG9994394.1"/>
    </source>
</evidence>
<dbReference type="Pfam" id="PF04082">
    <property type="entry name" value="Fungal_trans"/>
    <property type="match status" value="1"/>
</dbReference>
<dbReference type="OrthoDB" id="4685598at2759"/>
<dbReference type="EMBL" id="CABFNO020001527">
    <property type="protein sequence ID" value="CAG9994394.1"/>
    <property type="molecule type" value="Genomic_DNA"/>
</dbReference>
<gene>
    <name evidence="3" type="ORF">CBYS24578_00013414</name>
</gene>
<dbReference type="Proteomes" id="UP000754883">
    <property type="component" value="Unassembled WGS sequence"/>
</dbReference>
<dbReference type="InterPro" id="IPR053181">
    <property type="entry name" value="EcdB-like_regulator"/>
</dbReference>
<reference evidence="3 4" key="2">
    <citation type="submission" date="2021-10" db="EMBL/GenBank/DDBJ databases">
        <authorList>
            <person name="Piombo E."/>
        </authorList>
    </citation>
    <scope>NUCLEOTIDE SEQUENCE [LARGE SCALE GENOMIC DNA]</scope>
</reference>
<dbReference type="GO" id="GO:0006351">
    <property type="term" value="P:DNA-templated transcription"/>
    <property type="evidence" value="ECO:0007669"/>
    <property type="project" value="InterPro"/>
</dbReference>
<dbReference type="GO" id="GO:0003677">
    <property type="term" value="F:DNA binding"/>
    <property type="evidence" value="ECO:0007669"/>
    <property type="project" value="InterPro"/>
</dbReference>
<dbReference type="PANTHER" id="PTHR47785:SF1">
    <property type="entry name" value="TRANSCRIPTION FACTOR, PUTATIVE (AFU_ORTHOLOGUE AFUA_5G14530)-RELATED"/>
    <property type="match status" value="1"/>
</dbReference>